<proteinExistence type="predicted"/>
<feature type="non-terminal residue" evidence="1">
    <location>
        <position position="1"/>
    </location>
</feature>
<dbReference type="EMBL" id="CAJOBR010031794">
    <property type="protein sequence ID" value="CAF4996535.1"/>
    <property type="molecule type" value="Genomic_DNA"/>
</dbReference>
<accession>A0A822AAU0</accession>
<organism evidence="1 2">
    <name type="scientific">Rotaria socialis</name>
    <dbReference type="NCBI Taxonomy" id="392032"/>
    <lineage>
        <taxon>Eukaryota</taxon>
        <taxon>Metazoa</taxon>
        <taxon>Spiralia</taxon>
        <taxon>Gnathifera</taxon>
        <taxon>Rotifera</taxon>
        <taxon>Eurotatoria</taxon>
        <taxon>Bdelloidea</taxon>
        <taxon>Philodinida</taxon>
        <taxon>Philodinidae</taxon>
        <taxon>Rotaria</taxon>
    </lineage>
</organism>
<dbReference type="AlphaFoldDB" id="A0A822AAU0"/>
<name>A0A822AAU0_9BILA</name>
<comment type="caution">
    <text evidence="1">The sequence shown here is derived from an EMBL/GenBank/DDBJ whole genome shotgun (WGS) entry which is preliminary data.</text>
</comment>
<evidence type="ECO:0000313" key="2">
    <source>
        <dbReference type="Proteomes" id="UP000663848"/>
    </source>
</evidence>
<reference evidence="1" key="1">
    <citation type="submission" date="2021-02" db="EMBL/GenBank/DDBJ databases">
        <authorList>
            <person name="Nowell W R."/>
        </authorList>
    </citation>
    <scope>NUCLEOTIDE SEQUENCE</scope>
</reference>
<gene>
    <name evidence="1" type="ORF">QYT958_LOCUS37671</name>
</gene>
<evidence type="ECO:0000313" key="1">
    <source>
        <dbReference type="EMBL" id="CAF4996535.1"/>
    </source>
</evidence>
<sequence length="52" mass="5532">SSLPKSPELLLSSSSEHQQEKVVSSLLESPLSLFSSSNKPIPNTVDISCSCN</sequence>
<dbReference type="Proteomes" id="UP000663848">
    <property type="component" value="Unassembled WGS sequence"/>
</dbReference>
<protein>
    <submittedName>
        <fullName evidence="1">Uncharacterized protein</fullName>
    </submittedName>
</protein>